<feature type="region of interest" description="Disordered" evidence="1">
    <location>
        <begin position="1"/>
        <end position="22"/>
    </location>
</feature>
<protein>
    <submittedName>
        <fullName evidence="2">Uncharacterized protein</fullName>
    </submittedName>
</protein>
<feature type="compositionally biased region" description="Basic and acidic residues" evidence="1">
    <location>
        <begin position="215"/>
        <end position="227"/>
    </location>
</feature>
<feature type="compositionally biased region" description="Basic and acidic residues" evidence="1">
    <location>
        <begin position="307"/>
        <end position="319"/>
    </location>
</feature>
<dbReference type="STRING" id="1231657.A0A1Y1YXY5"/>
<evidence type="ECO:0000313" key="3">
    <source>
        <dbReference type="Proteomes" id="UP000193144"/>
    </source>
</evidence>
<reference evidence="2 3" key="1">
    <citation type="submission" date="2016-07" db="EMBL/GenBank/DDBJ databases">
        <title>Pervasive Adenine N6-methylation of Active Genes in Fungi.</title>
        <authorList>
            <consortium name="DOE Joint Genome Institute"/>
            <person name="Mondo S.J."/>
            <person name="Dannebaum R.O."/>
            <person name="Kuo R.C."/>
            <person name="Labutti K."/>
            <person name="Haridas S."/>
            <person name="Kuo A."/>
            <person name="Salamov A."/>
            <person name="Ahrendt S.R."/>
            <person name="Lipzen A."/>
            <person name="Sullivan W."/>
            <person name="Andreopoulos W.B."/>
            <person name="Clum A."/>
            <person name="Lindquist E."/>
            <person name="Daum C."/>
            <person name="Ramamoorthy G.K."/>
            <person name="Gryganskyi A."/>
            <person name="Culley D."/>
            <person name="Magnuson J.K."/>
            <person name="James T.Y."/>
            <person name="O'Malley M.A."/>
            <person name="Stajich J.E."/>
            <person name="Spatafora J.W."/>
            <person name="Visel A."/>
            <person name="Grigoriev I.V."/>
        </authorList>
    </citation>
    <scope>NUCLEOTIDE SEQUENCE [LARGE SCALE GENOMIC DNA]</scope>
    <source>
        <strain evidence="2 3">CBS 115471</strain>
    </source>
</reference>
<feature type="region of interest" description="Disordered" evidence="1">
    <location>
        <begin position="283"/>
        <end position="339"/>
    </location>
</feature>
<dbReference type="Proteomes" id="UP000193144">
    <property type="component" value="Unassembled WGS sequence"/>
</dbReference>
<keyword evidence="3" id="KW-1185">Reference proteome</keyword>
<proteinExistence type="predicted"/>
<feature type="compositionally biased region" description="Polar residues" evidence="1">
    <location>
        <begin position="165"/>
        <end position="177"/>
    </location>
</feature>
<evidence type="ECO:0000256" key="1">
    <source>
        <dbReference type="SAM" id="MobiDB-lite"/>
    </source>
</evidence>
<dbReference type="EMBL" id="MCFA01000154">
    <property type="protein sequence ID" value="ORY02744.1"/>
    <property type="molecule type" value="Genomic_DNA"/>
</dbReference>
<feature type="compositionally biased region" description="Basic and acidic residues" evidence="1">
    <location>
        <begin position="115"/>
        <end position="143"/>
    </location>
</feature>
<gene>
    <name evidence="2" type="ORF">BCR34DRAFT_667604</name>
</gene>
<dbReference type="AlphaFoldDB" id="A0A1Y1YXY5"/>
<accession>A0A1Y1YXY5</accession>
<feature type="compositionally biased region" description="Polar residues" evidence="1">
    <location>
        <begin position="284"/>
        <end position="302"/>
    </location>
</feature>
<dbReference type="OrthoDB" id="3511049at2759"/>
<sequence>MADRKKPNEDEDPGTETLEPVQPHITKSTWLCPLQIYIVHGPIPYIHRAPEFRPRRARLASSTSRPLRSSSPSSSSVCWAMTLCILYISLRCRISSRSSDSNSREALQYPVTMDSHQHDARRANRRDSCSSLGERPKIFDGGKRPQKNCRAGTKQQFIFRGGPSGSYSGKSRRNFTFESRPKRPQRAPAPPDYQFADDITGSRSSDVPVETLGNTDRDHPRCSDKGKHLPPPSPGFRYIPFKNATIFDVIGAGLGLKFCHCGSNIMASAALHCSKMTASPFEPKTSTLKPLGNRNSAATSPFRQKGNRTEHATESEIHARTPWAPPTPTDPSPRLGGGKPRIAPLPETVPRYSRPATGQSNVYSDGVLVDHPTRLAQKLRDLILAPMAVHPAAVYILKAPKVCKDQESCVYIGTAVNVDLLIRRIQDTCGIKGLEKCAGANFDNVNPQLASRIASLCCTELEQFSRPGRCGQGKFFPTQYHECWYAVPEYVAIRTAKRWYKFMQTHPYWGLVGHSCVITIKETWNDAAKELKFPKKPITHQELGRIYDEWIEPDSIRKSLPLWKMYN</sequence>
<comment type="caution">
    <text evidence="2">The sequence shown here is derived from an EMBL/GenBank/DDBJ whole genome shotgun (WGS) entry which is preliminary data.</text>
</comment>
<organism evidence="2 3">
    <name type="scientific">Clohesyomyces aquaticus</name>
    <dbReference type="NCBI Taxonomy" id="1231657"/>
    <lineage>
        <taxon>Eukaryota</taxon>
        <taxon>Fungi</taxon>
        <taxon>Dikarya</taxon>
        <taxon>Ascomycota</taxon>
        <taxon>Pezizomycotina</taxon>
        <taxon>Dothideomycetes</taxon>
        <taxon>Pleosporomycetidae</taxon>
        <taxon>Pleosporales</taxon>
        <taxon>Lindgomycetaceae</taxon>
        <taxon>Clohesyomyces</taxon>
    </lineage>
</organism>
<evidence type="ECO:0000313" key="2">
    <source>
        <dbReference type="EMBL" id="ORY02744.1"/>
    </source>
</evidence>
<name>A0A1Y1YXY5_9PLEO</name>
<feature type="region of interest" description="Disordered" evidence="1">
    <location>
        <begin position="99"/>
        <end position="233"/>
    </location>
</feature>